<comment type="caution">
    <text evidence="1">The sequence shown here is derived from an EMBL/GenBank/DDBJ whole genome shotgun (WGS) entry which is preliminary data.</text>
</comment>
<accession>A0ACC3AMM2</accession>
<keyword evidence="2" id="KW-1185">Reference proteome</keyword>
<gene>
    <name evidence="1" type="primary">atl1</name>
    <name evidence="1" type="ORF">N8T08_002054</name>
</gene>
<dbReference type="Proteomes" id="UP001177260">
    <property type="component" value="Unassembled WGS sequence"/>
</dbReference>
<reference evidence="1 2" key="1">
    <citation type="journal article" date="2023" name="ACS Omega">
        <title>Identification of the Neoaspergillic Acid Biosynthesis Gene Cluster by Establishing an In Vitro CRISPR-Ribonucleoprotein Genetic System in Aspergillus melleus.</title>
        <authorList>
            <person name="Yuan B."/>
            <person name="Grau M.F."/>
            <person name="Murata R.M."/>
            <person name="Torok T."/>
            <person name="Venkateswaran K."/>
            <person name="Stajich J.E."/>
            <person name="Wang C.C.C."/>
        </authorList>
    </citation>
    <scope>NUCLEOTIDE SEQUENCE [LARGE SCALE GENOMIC DNA]</scope>
    <source>
        <strain evidence="1 2">IMV 1140</strain>
    </source>
</reference>
<sequence length="55" mass="6181">MPRSDEAEFWINAVYAAVQEIPIGKVTSYGHIALLLGQRNPGAQNDKRKHYAKKV</sequence>
<evidence type="ECO:0000313" key="2">
    <source>
        <dbReference type="Proteomes" id="UP001177260"/>
    </source>
</evidence>
<dbReference type="EMBL" id="JAOPJF010000133">
    <property type="protein sequence ID" value="KAK1138705.1"/>
    <property type="molecule type" value="Genomic_DNA"/>
</dbReference>
<proteinExistence type="predicted"/>
<protein>
    <submittedName>
        <fullName evidence="1">Alkyltransferase-like protein 1</fullName>
    </submittedName>
</protein>
<evidence type="ECO:0000313" key="1">
    <source>
        <dbReference type="EMBL" id="KAK1138705.1"/>
    </source>
</evidence>
<name>A0ACC3AMM2_9EURO</name>
<organism evidence="1 2">
    <name type="scientific">Aspergillus melleus</name>
    <dbReference type="NCBI Taxonomy" id="138277"/>
    <lineage>
        <taxon>Eukaryota</taxon>
        <taxon>Fungi</taxon>
        <taxon>Dikarya</taxon>
        <taxon>Ascomycota</taxon>
        <taxon>Pezizomycotina</taxon>
        <taxon>Eurotiomycetes</taxon>
        <taxon>Eurotiomycetidae</taxon>
        <taxon>Eurotiales</taxon>
        <taxon>Aspergillaceae</taxon>
        <taxon>Aspergillus</taxon>
        <taxon>Aspergillus subgen. Circumdati</taxon>
    </lineage>
</organism>